<feature type="compositionally biased region" description="Low complexity" evidence="1">
    <location>
        <begin position="158"/>
        <end position="167"/>
    </location>
</feature>
<name>A0A6A5VYF7_9PLEO</name>
<dbReference type="EMBL" id="ML977674">
    <property type="protein sequence ID" value="KAF1994034.1"/>
    <property type="molecule type" value="Genomic_DNA"/>
</dbReference>
<dbReference type="Proteomes" id="UP000799779">
    <property type="component" value="Unassembled WGS sequence"/>
</dbReference>
<proteinExistence type="predicted"/>
<evidence type="ECO:0000313" key="2">
    <source>
        <dbReference type="EMBL" id="KAF1994034.1"/>
    </source>
</evidence>
<gene>
    <name evidence="2" type="ORF">P154DRAFT_527346</name>
</gene>
<sequence length="254" mass="27021">MSSVTNALEAFRITSPGQPSAPTLHPSVAATPELDTHIDYSANITPAKTDMETSSSPSPAAQTSNLTYEPDPSFDPSVAFADLGLHRADQEVAAAGERDFALQYGQPGVHVQAQLPRGTDAHAFAWHTFQYTTTDRDQNAELKDDLHSGQLHRQNRAAVQAQMQMQMHSAHDRSGPGLGPLGYGMESPPRVRGRSGREGRGSRGARGGRGAGRNETPNLIAAVKPDYQSAPLAVGVPEEVSADVFFDGPLDAKA</sequence>
<evidence type="ECO:0000313" key="3">
    <source>
        <dbReference type="Proteomes" id="UP000799779"/>
    </source>
</evidence>
<accession>A0A6A5VYF7</accession>
<dbReference type="OrthoDB" id="3784677at2759"/>
<dbReference type="AlphaFoldDB" id="A0A6A5VYF7"/>
<feature type="compositionally biased region" description="Gly residues" evidence="1">
    <location>
        <begin position="202"/>
        <end position="211"/>
    </location>
</feature>
<keyword evidence="3" id="KW-1185">Reference proteome</keyword>
<evidence type="ECO:0000256" key="1">
    <source>
        <dbReference type="SAM" id="MobiDB-lite"/>
    </source>
</evidence>
<feature type="region of interest" description="Disordered" evidence="1">
    <location>
        <begin position="48"/>
        <end position="73"/>
    </location>
</feature>
<protein>
    <submittedName>
        <fullName evidence="2">Uncharacterized protein</fullName>
    </submittedName>
</protein>
<feature type="region of interest" description="Disordered" evidence="1">
    <location>
        <begin position="158"/>
        <end position="217"/>
    </location>
</feature>
<reference evidence="2" key="1">
    <citation type="journal article" date="2020" name="Stud. Mycol.">
        <title>101 Dothideomycetes genomes: a test case for predicting lifestyles and emergence of pathogens.</title>
        <authorList>
            <person name="Haridas S."/>
            <person name="Albert R."/>
            <person name="Binder M."/>
            <person name="Bloem J."/>
            <person name="Labutti K."/>
            <person name="Salamov A."/>
            <person name="Andreopoulos B."/>
            <person name="Baker S."/>
            <person name="Barry K."/>
            <person name="Bills G."/>
            <person name="Bluhm B."/>
            <person name="Cannon C."/>
            <person name="Castanera R."/>
            <person name="Culley D."/>
            <person name="Daum C."/>
            <person name="Ezra D."/>
            <person name="Gonzalez J."/>
            <person name="Henrissat B."/>
            <person name="Kuo A."/>
            <person name="Liang C."/>
            <person name="Lipzen A."/>
            <person name="Lutzoni F."/>
            <person name="Magnuson J."/>
            <person name="Mondo S."/>
            <person name="Nolan M."/>
            <person name="Ohm R."/>
            <person name="Pangilinan J."/>
            <person name="Park H.-J."/>
            <person name="Ramirez L."/>
            <person name="Alfaro M."/>
            <person name="Sun H."/>
            <person name="Tritt A."/>
            <person name="Yoshinaga Y."/>
            <person name="Zwiers L.-H."/>
            <person name="Turgeon B."/>
            <person name="Goodwin S."/>
            <person name="Spatafora J."/>
            <person name="Crous P."/>
            <person name="Grigoriev I."/>
        </authorList>
    </citation>
    <scope>NUCLEOTIDE SEQUENCE</scope>
    <source>
        <strain evidence="2">CBS 123094</strain>
    </source>
</reference>
<organism evidence="2 3">
    <name type="scientific">Amniculicola lignicola CBS 123094</name>
    <dbReference type="NCBI Taxonomy" id="1392246"/>
    <lineage>
        <taxon>Eukaryota</taxon>
        <taxon>Fungi</taxon>
        <taxon>Dikarya</taxon>
        <taxon>Ascomycota</taxon>
        <taxon>Pezizomycotina</taxon>
        <taxon>Dothideomycetes</taxon>
        <taxon>Pleosporomycetidae</taxon>
        <taxon>Pleosporales</taxon>
        <taxon>Amniculicolaceae</taxon>
        <taxon>Amniculicola</taxon>
    </lineage>
</organism>
<feature type="compositionally biased region" description="Low complexity" evidence="1">
    <location>
        <begin position="53"/>
        <end position="64"/>
    </location>
</feature>